<keyword evidence="2 5" id="KW-0645">Protease</keyword>
<dbReference type="InterPro" id="IPR023827">
    <property type="entry name" value="Peptidase_S8_Asp-AS"/>
</dbReference>
<evidence type="ECO:0000256" key="1">
    <source>
        <dbReference type="ARBA" id="ARBA00011073"/>
    </source>
</evidence>
<dbReference type="PROSITE" id="PS00137">
    <property type="entry name" value="SUBTILASE_HIS"/>
    <property type="match status" value="1"/>
</dbReference>
<feature type="active site" description="Charge relay system" evidence="5">
    <location>
        <position position="197"/>
    </location>
</feature>
<keyword evidence="10" id="KW-1185">Reference proteome</keyword>
<evidence type="ECO:0000256" key="4">
    <source>
        <dbReference type="ARBA" id="ARBA00022825"/>
    </source>
</evidence>
<evidence type="ECO:0000313" key="9">
    <source>
        <dbReference type="EMBL" id="ACV25834.1"/>
    </source>
</evidence>
<dbReference type="GO" id="GO:0006508">
    <property type="term" value="P:proteolysis"/>
    <property type="evidence" value="ECO:0007669"/>
    <property type="project" value="UniProtKB-KW"/>
</dbReference>
<dbReference type="InterPro" id="IPR036852">
    <property type="entry name" value="Peptidase_S8/S53_dom_sf"/>
</dbReference>
<evidence type="ECO:0000256" key="6">
    <source>
        <dbReference type="RuleBase" id="RU003355"/>
    </source>
</evidence>
<dbReference type="SUPFAM" id="SSF52743">
    <property type="entry name" value="Subtilisin-like"/>
    <property type="match status" value="1"/>
</dbReference>
<keyword evidence="4 5" id="KW-0720">Serine protease</keyword>
<protein>
    <submittedName>
        <fullName evidence="9">Peptidase S8 and S53 subtilisin kexin sedolisin</fullName>
    </submittedName>
</protein>
<evidence type="ECO:0000256" key="7">
    <source>
        <dbReference type="SAM" id="MobiDB-lite"/>
    </source>
</evidence>
<dbReference type="eggNOG" id="COG1404">
    <property type="taxonomic scope" value="Bacteria"/>
</dbReference>
<dbReference type="Gene3D" id="3.40.50.200">
    <property type="entry name" value="Peptidase S8/S53 domain"/>
    <property type="match status" value="1"/>
</dbReference>
<dbReference type="GO" id="GO:0004252">
    <property type="term" value="F:serine-type endopeptidase activity"/>
    <property type="evidence" value="ECO:0007669"/>
    <property type="project" value="UniProtKB-UniRule"/>
</dbReference>
<sequence length="502" mass="52832">MAGFFAFSVPKIAQKVFNKTSVFYRLAQLHGATRKYGTINAGEQLMNNKFKLSSLALLGATLTLPSTLLAESYIVLTKGNKIDSSLIQEIEAQGATVTAQLPQVGMLMLDSDNGDIRERLSSNAKIQTTFADMDLQYVSPSEQALPEISFEEQSINPPTSGDDDFYFDLQWGHDAVNAPEAWQAGVKGQGVRVAVLDSGIMSTHPDLAPNLNTALSTSFINGEAYNSPAGSHGTHVAGTIAAADNAYGTIGVAPEAEIVTVKVLSGVSGSGPFSSIFQGMVYAADIDADVINMSLGADIPRNCTFDGVHQPAKDCADLFTALNRVTHYVNKKGSVIIAAAGNDARDLNHDATLKAFPAEGNHVISVSSLGPVGWGLDTSANLDVLASYSNYGKNGIDLAGPGGNYDLFFTYGNAPCNGPVLPGFTCYVYDMVLSTTPTGWGWNAGTSMAAPHVAGVAALIISENGGDMSPVEVTRELIKRSDDINQPGKDDDTGHGRASSGY</sequence>
<dbReference type="PANTHER" id="PTHR43806:SF11">
    <property type="entry name" value="CEREVISIN-RELATED"/>
    <property type="match status" value="1"/>
</dbReference>
<dbReference type="KEGG" id="kko:Kkor_0414"/>
<dbReference type="InterPro" id="IPR015500">
    <property type="entry name" value="Peptidase_S8_subtilisin-rel"/>
</dbReference>
<proteinExistence type="inferred from homology"/>
<dbReference type="PRINTS" id="PR00723">
    <property type="entry name" value="SUBTILISIN"/>
</dbReference>
<evidence type="ECO:0000256" key="2">
    <source>
        <dbReference type="ARBA" id="ARBA00022670"/>
    </source>
</evidence>
<evidence type="ECO:0000313" key="10">
    <source>
        <dbReference type="Proteomes" id="UP000001231"/>
    </source>
</evidence>
<feature type="domain" description="Peptidase S8/S53" evidence="8">
    <location>
        <begin position="188"/>
        <end position="496"/>
    </location>
</feature>
<dbReference type="PROSITE" id="PS00138">
    <property type="entry name" value="SUBTILASE_SER"/>
    <property type="match status" value="1"/>
</dbReference>
<comment type="similarity">
    <text evidence="1 5 6">Belongs to the peptidase S8 family.</text>
</comment>
<organism evidence="9 10">
    <name type="scientific">Kangiella koreensis (strain DSM 16069 / JCM 12317 / KCTC 12182 / SW-125)</name>
    <dbReference type="NCBI Taxonomy" id="523791"/>
    <lineage>
        <taxon>Bacteria</taxon>
        <taxon>Pseudomonadati</taxon>
        <taxon>Pseudomonadota</taxon>
        <taxon>Gammaproteobacteria</taxon>
        <taxon>Kangiellales</taxon>
        <taxon>Kangiellaceae</taxon>
        <taxon>Kangiella</taxon>
    </lineage>
</organism>
<dbReference type="PROSITE" id="PS51892">
    <property type="entry name" value="SUBTILASE"/>
    <property type="match status" value="1"/>
</dbReference>
<dbReference type="Pfam" id="PF00082">
    <property type="entry name" value="Peptidase_S8"/>
    <property type="match status" value="1"/>
</dbReference>
<accession>C7R852</accession>
<dbReference type="PROSITE" id="PS00136">
    <property type="entry name" value="SUBTILASE_ASP"/>
    <property type="match status" value="1"/>
</dbReference>
<feature type="active site" description="Charge relay system" evidence="5">
    <location>
        <position position="232"/>
    </location>
</feature>
<name>C7R852_KANKD</name>
<reference evidence="9 10" key="1">
    <citation type="journal article" date="2009" name="Stand. Genomic Sci.">
        <title>Complete genome sequence of Kangiella koreensis type strain (SW-125).</title>
        <authorList>
            <person name="Han C."/>
            <person name="Sikorski J."/>
            <person name="Lapidus A."/>
            <person name="Nolan M."/>
            <person name="Glavina Del Rio T."/>
            <person name="Tice H."/>
            <person name="Cheng J.F."/>
            <person name="Lucas S."/>
            <person name="Chen F."/>
            <person name="Copeland A."/>
            <person name="Ivanova N."/>
            <person name="Mavromatis K."/>
            <person name="Ovchinnikova G."/>
            <person name="Pati A."/>
            <person name="Bruce D."/>
            <person name="Goodwin L."/>
            <person name="Pitluck S."/>
            <person name="Chen A."/>
            <person name="Palaniappan K."/>
            <person name="Land M."/>
            <person name="Hauser L."/>
            <person name="Chang Y.J."/>
            <person name="Jeffries C.D."/>
            <person name="Chain P."/>
            <person name="Saunders E."/>
            <person name="Brettin T."/>
            <person name="Goker M."/>
            <person name="Tindall B.J."/>
            <person name="Bristow J."/>
            <person name="Eisen J.A."/>
            <person name="Markowitz V."/>
            <person name="Hugenholtz P."/>
            <person name="Kyrpides N.C."/>
            <person name="Klenk H.P."/>
            <person name="Detter J.C."/>
        </authorList>
    </citation>
    <scope>NUCLEOTIDE SEQUENCE [LARGE SCALE GENOMIC DNA]</scope>
    <source>
        <strain evidence="10">DSM 16069 / KCTC 12182 / SW-125</strain>
    </source>
</reference>
<dbReference type="STRING" id="523791.Kkor_0414"/>
<dbReference type="Proteomes" id="UP000001231">
    <property type="component" value="Chromosome"/>
</dbReference>
<dbReference type="AlphaFoldDB" id="C7R852"/>
<gene>
    <name evidence="9" type="ordered locus">Kkor_0414</name>
</gene>
<dbReference type="InterPro" id="IPR022398">
    <property type="entry name" value="Peptidase_S8_His-AS"/>
</dbReference>
<dbReference type="EMBL" id="CP001707">
    <property type="protein sequence ID" value="ACV25834.1"/>
    <property type="molecule type" value="Genomic_DNA"/>
</dbReference>
<dbReference type="HOGENOM" id="CLU_011263_15_6_6"/>
<feature type="compositionally biased region" description="Basic and acidic residues" evidence="7">
    <location>
        <begin position="479"/>
        <end position="495"/>
    </location>
</feature>
<feature type="active site" description="Charge relay system" evidence="5">
    <location>
        <position position="447"/>
    </location>
</feature>
<evidence type="ECO:0000256" key="3">
    <source>
        <dbReference type="ARBA" id="ARBA00022801"/>
    </source>
</evidence>
<dbReference type="InterPro" id="IPR050131">
    <property type="entry name" value="Peptidase_S8_subtilisin-like"/>
</dbReference>
<dbReference type="InterPro" id="IPR000209">
    <property type="entry name" value="Peptidase_S8/S53_dom"/>
</dbReference>
<feature type="region of interest" description="Disordered" evidence="7">
    <location>
        <begin position="479"/>
        <end position="502"/>
    </location>
</feature>
<dbReference type="InterPro" id="IPR023828">
    <property type="entry name" value="Peptidase_S8_Ser-AS"/>
</dbReference>
<evidence type="ECO:0000256" key="5">
    <source>
        <dbReference type="PROSITE-ProRule" id="PRU01240"/>
    </source>
</evidence>
<evidence type="ECO:0000259" key="8">
    <source>
        <dbReference type="Pfam" id="PF00082"/>
    </source>
</evidence>
<dbReference type="InParanoid" id="C7R852"/>
<dbReference type="PANTHER" id="PTHR43806">
    <property type="entry name" value="PEPTIDASE S8"/>
    <property type="match status" value="1"/>
</dbReference>
<keyword evidence="3 5" id="KW-0378">Hydrolase</keyword>